<dbReference type="GO" id="GO:0004519">
    <property type="term" value="F:endonuclease activity"/>
    <property type="evidence" value="ECO:0007669"/>
    <property type="project" value="UniProtKB-KW"/>
</dbReference>
<keyword evidence="2" id="KW-0378">Hydrolase</keyword>
<protein>
    <submittedName>
        <fullName evidence="2">Endonuclease/exonuclease/phosphatase family protein</fullName>
    </submittedName>
</protein>
<keyword evidence="2" id="KW-0269">Exonuclease</keyword>
<dbReference type="SUPFAM" id="SSF56219">
    <property type="entry name" value="DNase I-like"/>
    <property type="match status" value="1"/>
</dbReference>
<name>A0A392M5Q4_9FABA</name>
<accession>A0A392M5Q4</accession>
<dbReference type="GO" id="GO:0004527">
    <property type="term" value="F:exonuclease activity"/>
    <property type="evidence" value="ECO:0007669"/>
    <property type="project" value="UniProtKB-KW"/>
</dbReference>
<dbReference type="Gene3D" id="3.60.10.10">
    <property type="entry name" value="Endonuclease/exonuclease/phosphatase"/>
    <property type="match status" value="1"/>
</dbReference>
<keyword evidence="2" id="KW-0255">Endonuclease</keyword>
<comment type="caution">
    <text evidence="2">The sequence shown here is derived from an EMBL/GenBank/DDBJ whole genome shotgun (WGS) entry which is preliminary data.</text>
</comment>
<reference evidence="2 3" key="1">
    <citation type="journal article" date="2018" name="Front. Plant Sci.">
        <title>Red Clover (Trifolium pratense) and Zigzag Clover (T. medium) - A Picture of Genomic Similarities and Differences.</title>
        <authorList>
            <person name="Dluhosova J."/>
            <person name="Istvanek J."/>
            <person name="Nedelnik J."/>
            <person name="Repkova J."/>
        </authorList>
    </citation>
    <scope>NUCLEOTIDE SEQUENCE [LARGE SCALE GENOMIC DNA]</scope>
    <source>
        <strain evidence="3">cv. 10/8</strain>
        <tissue evidence="2">Leaf</tissue>
    </source>
</reference>
<evidence type="ECO:0000313" key="3">
    <source>
        <dbReference type="Proteomes" id="UP000265520"/>
    </source>
</evidence>
<dbReference type="AlphaFoldDB" id="A0A392M5Q4"/>
<gene>
    <name evidence="2" type="ORF">A2U01_0002516</name>
</gene>
<dbReference type="InterPro" id="IPR036691">
    <property type="entry name" value="Endo/exonu/phosph_ase_sf"/>
</dbReference>
<sequence>MTVIKIPLPTTQMNLRRQNNPCRHQNCRHTMHCRSLVVALCRRDFSPMMPSYGSFLEFGLLGIGFVIRLVEGRGGGLALLWRSSLQCGSRRCDSWNFIRRLSQDSPLPWCIIGDFNDILSSIEKKGRVERANWLINGFRQAVLDFGLSDVHMEGYPFTWFKSLGTSHEVEERLRCALANEAMVPSCKIGNFGGSCIKPLSHTP</sequence>
<dbReference type="InterPro" id="IPR005135">
    <property type="entry name" value="Endo/exonuclease/phosphatase"/>
</dbReference>
<keyword evidence="3" id="KW-1185">Reference proteome</keyword>
<proteinExistence type="predicted"/>
<feature type="domain" description="Endonuclease/exonuclease/phosphatase" evidence="1">
    <location>
        <begin position="70"/>
        <end position="155"/>
    </location>
</feature>
<organism evidence="2 3">
    <name type="scientific">Trifolium medium</name>
    <dbReference type="NCBI Taxonomy" id="97028"/>
    <lineage>
        <taxon>Eukaryota</taxon>
        <taxon>Viridiplantae</taxon>
        <taxon>Streptophyta</taxon>
        <taxon>Embryophyta</taxon>
        <taxon>Tracheophyta</taxon>
        <taxon>Spermatophyta</taxon>
        <taxon>Magnoliopsida</taxon>
        <taxon>eudicotyledons</taxon>
        <taxon>Gunneridae</taxon>
        <taxon>Pentapetalae</taxon>
        <taxon>rosids</taxon>
        <taxon>fabids</taxon>
        <taxon>Fabales</taxon>
        <taxon>Fabaceae</taxon>
        <taxon>Papilionoideae</taxon>
        <taxon>50 kb inversion clade</taxon>
        <taxon>NPAAA clade</taxon>
        <taxon>Hologalegina</taxon>
        <taxon>IRL clade</taxon>
        <taxon>Trifolieae</taxon>
        <taxon>Trifolium</taxon>
    </lineage>
</organism>
<dbReference type="Proteomes" id="UP000265520">
    <property type="component" value="Unassembled WGS sequence"/>
</dbReference>
<evidence type="ECO:0000313" key="2">
    <source>
        <dbReference type="EMBL" id="MCH81724.1"/>
    </source>
</evidence>
<evidence type="ECO:0000259" key="1">
    <source>
        <dbReference type="Pfam" id="PF03372"/>
    </source>
</evidence>
<dbReference type="Pfam" id="PF03372">
    <property type="entry name" value="Exo_endo_phos"/>
    <property type="match status" value="1"/>
</dbReference>
<keyword evidence="2" id="KW-0540">Nuclease</keyword>
<dbReference type="EMBL" id="LXQA010002690">
    <property type="protein sequence ID" value="MCH81724.1"/>
    <property type="molecule type" value="Genomic_DNA"/>
</dbReference>